<dbReference type="Proteomes" id="UP000003577">
    <property type="component" value="Unassembled WGS sequence"/>
</dbReference>
<comment type="caution">
    <text evidence="1">The sequence shown here is derived from an EMBL/GenBank/DDBJ whole genome shotgun (WGS) entry which is preliminary data.</text>
</comment>
<dbReference type="HOGENOM" id="CLU_2182030_0_0_9"/>
<sequence>MYVTNLRTIHNERAGKLYLSRFAWKGVLREMKMDETEYTELYMELEKYEKRGIDMLLDGYQASPLQIVTAHMVKEAGTYMRDYTMSGDGNIETLRFTDINEHFRAEITP</sequence>
<dbReference type="PaxDb" id="411460-RUMTOR_02666"/>
<organism evidence="1 2">
    <name type="scientific">[Ruminococcus] torques ATCC 27756</name>
    <dbReference type="NCBI Taxonomy" id="411460"/>
    <lineage>
        <taxon>Bacteria</taxon>
        <taxon>Bacillati</taxon>
        <taxon>Bacillota</taxon>
        <taxon>Clostridia</taxon>
        <taxon>Lachnospirales</taxon>
        <taxon>Lachnospiraceae</taxon>
        <taxon>Mediterraneibacter</taxon>
    </lineage>
</organism>
<reference evidence="1 2" key="2">
    <citation type="submission" date="2007-04" db="EMBL/GenBank/DDBJ databases">
        <title>Draft genome sequence of Ruminococcus torques (ATCC 27756).</title>
        <authorList>
            <person name="Sudarsanam P."/>
            <person name="Ley R."/>
            <person name="Guruge J."/>
            <person name="Turnbaugh P.J."/>
            <person name="Mahowald M."/>
            <person name="Liep D."/>
            <person name="Gordon J."/>
        </authorList>
    </citation>
    <scope>NUCLEOTIDE SEQUENCE [LARGE SCALE GENOMIC DNA]</scope>
    <source>
        <strain evidence="1 2">ATCC 27756</strain>
    </source>
</reference>
<dbReference type="AlphaFoldDB" id="A5KQX4"/>
<protein>
    <submittedName>
        <fullName evidence="1">Uncharacterized protein</fullName>
    </submittedName>
</protein>
<accession>A5KQX4</accession>
<gene>
    <name evidence="1" type="ORF">RUMTOR_02666</name>
</gene>
<dbReference type="EMBL" id="AAVP02000020">
    <property type="protein sequence ID" value="EDK23166.1"/>
    <property type="molecule type" value="Genomic_DNA"/>
</dbReference>
<proteinExistence type="predicted"/>
<evidence type="ECO:0000313" key="1">
    <source>
        <dbReference type="EMBL" id="EDK23166.1"/>
    </source>
</evidence>
<reference evidence="1 2" key="1">
    <citation type="submission" date="2007-03" db="EMBL/GenBank/DDBJ databases">
        <authorList>
            <person name="Fulton L."/>
            <person name="Clifton S."/>
            <person name="Fulton B."/>
            <person name="Xu J."/>
            <person name="Minx P."/>
            <person name="Pepin K.H."/>
            <person name="Johnson M."/>
            <person name="Thiruvilangam P."/>
            <person name="Bhonagiri V."/>
            <person name="Nash W.E."/>
            <person name="Mardis E.R."/>
            <person name="Wilson R.K."/>
        </authorList>
    </citation>
    <scope>NUCLEOTIDE SEQUENCE [LARGE SCALE GENOMIC DNA]</scope>
    <source>
        <strain evidence="1 2">ATCC 27756</strain>
    </source>
</reference>
<evidence type="ECO:0000313" key="2">
    <source>
        <dbReference type="Proteomes" id="UP000003577"/>
    </source>
</evidence>
<name>A5KQX4_9FIRM</name>